<accession>A0A1I5T3A4</accession>
<organism evidence="1 2">
    <name type="scientific">Pseudarcicella hirudinis</name>
    <dbReference type="NCBI Taxonomy" id="1079859"/>
    <lineage>
        <taxon>Bacteria</taxon>
        <taxon>Pseudomonadati</taxon>
        <taxon>Bacteroidota</taxon>
        <taxon>Cytophagia</taxon>
        <taxon>Cytophagales</taxon>
        <taxon>Flectobacillaceae</taxon>
        <taxon>Pseudarcicella</taxon>
    </lineage>
</organism>
<reference evidence="1 2" key="1">
    <citation type="submission" date="2016-10" db="EMBL/GenBank/DDBJ databases">
        <authorList>
            <person name="de Groot N.N."/>
        </authorList>
    </citation>
    <scope>NUCLEOTIDE SEQUENCE [LARGE SCALE GENOMIC DNA]</scope>
    <source>
        <strain evidence="2">E92,LMG 26720,CCM 7988</strain>
    </source>
</reference>
<dbReference type="Proteomes" id="UP000199306">
    <property type="component" value="Unassembled WGS sequence"/>
</dbReference>
<dbReference type="EMBL" id="FOXH01000005">
    <property type="protein sequence ID" value="SFP76956.1"/>
    <property type="molecule type" value="Genomic_DNA"/>
</dbReference>
<protein>
    <submittedName>
        <fullName evidence="1">Uncharacterized protein</fullName>
    </submittedName>
</protein>
<dbReference type="STRING" id="1079859.SAMN04515674_105328"/>
<gene>
    <name evidence="1" type="ORF">SAMN04515674_105328</name>
</gene>
<proteinExistence type="predicted"/>
<dbReference type="AlphaFoldDB" id="A0A1I5T3A4"/>
<sequence>MTNPFNLVVFLKDTMPDTGNIRINSIINTASSDIAGSIDDSRTLQQVWDDIKNVALSDLKSDILAGLRKKANFLETIATQNVNMDASIPNYSELGNYVGLQMQMPFDLHTGLKFKEILFASDAPATTEVKIWDLFTGESLYEKLDVEVRKGFNKIDIPFEKLVDFGGLHIFVAIKNIGFGIAPICQSWSLNGIYAAPIIGFSPFMRINQTLWGGAQIGLDAEKVQSNIQYDQERIFVRFSTVASIDSIISSYVDYLSDAYSYKCSILIKELLMNSKRAGRGMVYRDDTRMEIEDLKKKYYSKLAQGITTIYLNIQDTKIIKSNPETQAGYYMGSFV</sequence>
<name>A0A1I5T3A4_9BACT</name>
<evidence type="ECO:0000313" key="1">
    <source>
        <dbReference type="EMBL" id="SFP76956.1"/>
    </source>
</evidence>
<keyword evidence="2" id="KW-1185">Reference proteome</keyword>
<dbReference type="RefSeq" id="WP_143095210.1">
    <property type="nucleotide sequence ID" value="NZ_FOXH01000005.1"/>
</dbReference>
<evidence type="ECO:0000313" key="2">
    <source>
        <dbReference type="Proteomes" id="UP000199306"/>
    </source>
</evidence>